<protein>
    <submittedName>
        <fullName evidence="1">Putative head tail connector protein</fullName>
    </submittedName>
</protein>
<evidence type="ECO:0000313" key="2">
    <source>
        <dbReference type="EMBL" id="QJH94872.1"/>
    </source>
</evidence>
<sequence length="122" mass="13108">MTGLLDATDLADLRTDLEELLPDTCAINYVARTADGAGGWTEATTARGTAITCRIMPMSGGFGGVSADQLKEGRAWVLSVANDQMVAIDDQIVVGSNTYHVRQLNTDESEIGLTRAYLERLE</sequence>
<organism evidence="1">
    <name type="scientific">viral metagenome</name>
    <dbReference type="NCBI Taxonomy" id="1070528"/>
    <lineage>
        <taxon>unclassified sequences</taxon>
        <taxon>metagenomes</taxon>
        <taxon>organismal metagenomes</taxon>
    </lineage>
</organism>
<proteinExistence type="predicted"/>
<dbReference type="EMBL" id="MT144607">
    <property type="protein sequence ID" value="QJH94872.1"/>
    <property type="molecule type" value="Genomic_DNA"/>
</dbReference>
<dbReference type="EMBL" id="MT143991">
    <property type="protein sequence ID" value="QJA45470.1"/>
    <property type="molecule type" value="Genomic_DNA"/>
</dbReference>
<accession>A0A6H1ZE55</accession>
<name>A0A6H1ZE55_9ZZZZ</name>
<evidence type="ECO:0000313" key="1">
    <source>
        <dbReference type="EMBL" id="QJA45470.1"/>
    </source>
</evidence>
<dbReference type="AlphaFoldDB" id="A0A6H1ZE55"/>
<gene>
    <name evidence="1" type="ORF">TM448A00243_0019</name>
    <name evidence="2" type="ORF">TM448B00304_0051</name>
</gene>
<reference evidence="1" key="1">
    <citation type="submission" date="2020-03" db="EMBL/GenBank/DDBJ databases">
        <title>The deep terrestrial virosphere.</title>
        <authorList>
            <person name="Holmfeldt K."/>
            <person name="Nilsson E."/>
            <person name="Simone D."/>
            <person name="Lopez-Fernandez M."/>
            <person name="Wu X."/>
            <person name="de Brujin I."/>
            <person name="Lundin D."/>
            <person name="Andersson A."/>
            <person name="Bertilsson S."/>
            <person name="Dopson M."/>
        </authorList>
    </citation>
    <scope>NUCLEOTIDE SEQUENCE</scope>
    <source>
        <strain evidence="1">TM448A00243</strain>
        <strain evidence="2">TM448B00304</strain>
    </source>
</reference>